<dbReference type="Proteomes" id="UP001168821">
    <property type="component" value="Unassembled WGS sequence"/>
</dbReference>
<evidence type="ECO:0000256" key="1">
    <source>
        <dbReference type="ARBA" id="ARBA00001933"/>
    </source>
</evidence>
<keyword evidence="7" id="KW-0663">Pyridoxal phosphate</keyword>
<evidence type="ECO:0000256" key="4">
    <source>
        <dbReference type="ARBA" id="ARBA00008392"/>
    </source>
</evidence>
<keyword evidence="16" id="KW-1185">Reference proteome</keyword>
<dbReference type="AlphaFoldDB" id="A0AA38IDK1"/>
<reference evidence="15" key="1">
    <citation type="journal article" date="2023" name="G3 (Bethesda)">
        <title>Whole genome assemblies of Zophobas morio and Tenebrio molitor.</title>
        <authorList>
            <person name="Kaur S."/>
            <person name="Stinson S.A."/>
            <person name="diCenzo G.C."/>
        </authorList>
    </citation>
    <scope>NUCLEOTIDE SEQUENCE</scope>
    <source>
        <strain evidence="15">QUZm001</strain>
    </source>
</reference>
<dbReference type="InterPro" id="IPR050087">
    <property type="entry name" value="AON_synthase_class-II"/>
</dbReference>
<evidence type="ECO:0000256" key="6">
    <source>
        <dbReference type="ARBA" id="ARBA00022679"/>
    </source>
</evidence>
<gene>
    <name evidence="15" type="ORF">Zmor_019058</name>
</gene>
<name>A0AA38IDK1_9CUCU</name>
<comment type="pathway">
    <text evidence="2">Lipid metabolism; sphingolipid metabolism.</text>
</comment>
<keyword evidence="10" id="KW-0012">Acyltransferase</keyword>
<evidence type="ECO:0000256" key="8">
    <source>
        <dbReference type="ARBA" id="ARBA00022919"/>
    </source>
</evidence>
<dbReference type="InterPro" id="IPR015422">
    <property type="entry name" value="PyrdxlP-dep_Trfase_small"/>
</dbReference>
<dbReference type="GO" id="GO:0004758">
    <property type="term" value="F:serine C-palmitoyltransferase activity"/>
    <property type="evidence" value="ECO:0007669"/>
    <property type="project" value="UniProtKB-EC"/>
</dbReference>
<comment type="cofactor">
    <cofactor evidence="1">
        <name>pyridoxal 5'-phosphate</name>
        <dbReference type="ChEBI" id="CHEBI:597326"/>
    </cofactor>
</comment>
<comment type="pathway">
    <text evidence="3">Sphingolipid metabolism.</text>
</comment>
<evidence type="ECO:0000313" key="15">
    <source>
        <dbReference type="EMBL" id="KAJ3653149.1"/>
    </source>
</evidence>
<comment type="similarity">
    <text evidence="4">Belongs to the class-II pyridoxal-phosphate-dependent aminotransferase family.</text>
</comment>
<dbReference type="GO" id="GO:0005783">
    <property type="term" value="C:endoplasmic reticulum"/>
    <property type="evidence" value="ECO:0007669"/>
    <property type="project" value="TreeGrafter"/>
</dbReference>
<feature type="domain" description="Aminotransferase class I/classII large" evidence="14">
    <location>
        <begin position="40"/>
        <end position="351"/>
    </location>
</feature>
<evidence type="ECO:0000313" key="16">
    <source>
        <dbReference type="Proteomes" id="UP001168821"/>
    </source>
</evidence>
<dbReference type="Gene3D" id="3.40.640.10">
    <property type="entry name" value="Type I PLP-dependent aspartate aminotransferase-like (Major domain)"/>
    <property type="match status" value="1"/>
</dbReference>
<proteinExistence type="inferred from homology"/>
<evidence type="ECO:0000259" key="14">
    <source>
        <dbReference type="Pfam" id="PF00155"/>
    </source>
</evidence>
<dbReference type="InterPro" id="IPR004839">
    <property type="entry name" value="Aminotransferase_I/II_large"/>
</dbReference>
<dbReference type="PANTHER" id="PTHR13693">
    <property type="entry name" value="CLASS II AMINOTRANSFERASE/8-AMINO-7-OXONONANOATE SYNTHASE"/>
    <property type="match status" value="1"/>
</dbReference>
<dbReference type="InterPro" id="IPR015421">
    <property type="entry name" value="PyrdxlP-dep_Trfase_major"/>
</dbReference>
<comment type="caution">
    <text evidence="15">The sequence shown here is derived from an EMBL/GenBank/DDBJ whole genome shotgun (WGS) entry which is preliminary data.</text>
</comment>
<sequence length="383" mass="42661">MFDTALFEERLKNFTPEPLVPVEATPPSETQTVQEDATTIDLTKVNYLNFLNNDEIKKACEDVIREYGVGTCGPPVFYGTTDLHLKLEQSLSEFLQMGSNTALTYSYGLVAISSSIAAFCKEEDFIFADERANAAIEQGLITSRSTVVRFGHNDPNDLRKKAAKNGNKSKKYLIVEGISWTTGKVCRLPEFLEVAEEFHMRIFLDESHSLGVLGANGRGVIEHYNLDPNRVDMVIATFEGAVGSVGGFATGPDYTTIERLRLSSKGFLFSASLPSFLVKAVLKGIELIGDKPKRFAKLAQSVHEFLQECGFDVVSDPEAPFKLIRCESVDLEGQVHHYCRNKGVYFIHNESGLVLNLNIKLLEEPERLQRVFDVLKEASNVFL</sequence>
<evidence type="ECO:0000256" key="5">
    <source>
        <dbReference type="ARBA" id="ARBA00013220"/>
    </source>
</evidence>
<keyword evidence="9" id="KW-0443">Lipid metabolism</keyword>
<evidence type="ECO:0000256" key="10">
    <source>
        <dbReference type="ARBA" id="ARBA00023315"/>
    </source>
</evidence>
<dbReference type="InterPro" id="IPR015424">
    <property type="entry name" value="PyrdxlP-dep_Trfase"/>
</dbReference>
<keyword evidence="6" id="KW-0808">Transferase</keyword>
<dbReference type="PANTHER" id="PTHR13693:SF2">
    <property type="entry name" value="SERINE PALMITOYLTRANSFERASE 1"/>
    <property type="match status" value="1"/>
</dbReference>
<organism evidence="15 16">
    <name type="scientific">Zophobas morio</name>
    <dbReference type="NCBI Taxonomy" id="2755281"/>
    <lineage>
        <taxon>Eukaryota</taxon>
        <taxon>Metazoa</taxon>
        <taxon>Ecdysozoa</taxon>
        <taxon>Arthropoda</taxon>
        <taxon>Hexapoda</taxon>
        <taxon>Insecta</taxon>
        <taxon>Pterygota</taxon>
        <taxon>Neoptera</taxon>
        <taxon>Endopterygota</taxon>
        <taxon>Coleoptera</taxon>
        <taxon>Polyphaga</taxon>
        <taxon>Cucujiformia</taxon>
        <taxon>Tenebrionidae</taxon>
        <taxon>Zophobas</taxon>
    </lineage>
</organism>
<dbReference type="EMBL" id="JALNTZ010000005">
    <property type="protein sequence ID" value="KAJ3653149.1"/>
    <property type="molecule type" value="Genomic_DNA"/>
</dbReference>
<dbReference type="GO" id="GO:0016020">
    <property type="term" value="C:membrane"/>
    <property type="evidence" value="ECO:0007669"/>
    <property type="project" value="GOC"/>
</dbReference>
<dbReference type="EC" id="2.3.1.50" evidence="5"/>
<evidence type="ECO:0000256" key="9">
    <source>
        <dbReference type="ARBA" id="ARBA00023098"/>
    </source>
</evidence>
<accession>A0AA38IDK1</accession>
<protein>
    <recommendedName>
        <fullName evidence="11">Serine palmitoyltransferase 1</fullName>
        <ecNumber evidence="5">2.3.1.50</ecNumber>
    </recommendedName>
    <alternativeName>
        <fullName evidence="12">Long chain base biosynthesis protein 1</fullName>
    </alternativeName>
    <alternativeName>
        <fullName evidence="13">Serine-palmitoyl-CoA transferase 1</fullName>
    </alternativeName>
</protein>
<evidence type="ECO:0000256" key="7">
    <source>
        <dbReference type="ARBA" id="ARBA00022898"/>
    </source>
</evidence>
<evidence type="ECO:0000256" key="2">
    <source>
        <dbReference type="ARBA" id="ARBA00004760"/>
    </source>
</evidence>
<evidence type="ECO:0000256" key="11">
    <source>
        <dbReference type="ARBA" id="ARBA00041066"/>
    </source>
</evidence>
<evidence type="ECO:0000256" key="13">
    <source>
        <dbReference type="ARBA" id="ARBA00042649"/>
    </source>
</evidence>
<evidence type="ECO:0000256" key="3">
    <source>
        <dbReference type="ARBA" id="ARBA00004991"/>
    </source>
</evidence>
<dbReference type="GO" id="GO:0046512">
    <property type="term" value="P:sphingosine biosynthetic process"/>
    <property type="evidence" value="ECO:0007669"/>
    <property type="project" value="TreeGrafter"/>
</dbReference>
<dbReference type="GO" id="GO:0030170">
    <property type="term" value="F:pyridoxal phosphate binding"/>
    <property type="evidence" value="ECO:0007669"/>
    <property type="project" value="InterPro"/>
</dbReference>
<dbReference type="Gene3D" id="3.90.1150.10">
    <property type="entry name" value="Aspartate Aminotransferase, domain 1"/>
    <property type="match status" value="1"/>
</dbReference>
<keyword evidence="8" id="KW-0746">Sphingolipid metabolism</keyword>
<dbReference type="GO" id="GO:0046513">
    <property type="term" value="P:ceramide biosynthetic process"/>
    <property type="evidence" value="ECO:0007669"/>
    <property type="project" value="TreeGrafter"/>
</dbReference>
<dbReference type="SUPFAM" id="SSF53383">
    <property type="entry name" value="PLP-dependent transferases"/>
    <property type="match status" value="1"/>
</dbReference>
<evidence type="ECO:0000256" key="12">
    <source>
        <dbReference type="ARBA" id="ARBA00041765"/>
    </source>
</evidence>
<dbReference type="Pfam" id="PF00155">
    <property type="entry name" value="Aminotran_1_2"/>
    <property type="match status" value="1"/>
</dbReference>